<keyword evidence="5" id="KW-0282">Flagellum</keyword>
<dbReference type="Pfam" id="PF06098">
    <property type="entry name" value="Radial_spoke_3"/>
    <property type="match status" value="1"/>
</dbReference>
<keyword evidence="3" id="KW-0963">Cytoplasm</keyword>
<evidence type="ECO:0000256" key="6">
    <source>
        <dbReference type="ARBA" id="ARBA00023069"/>
    </source>
</evidence>
<sequence>MDISTRQVNIRKPKAGRGTIIAFTNEEQEIERRDPTTVYTFSNSPRALYSNRKLIAGQEVPMPYANLMFERRVVRGSNFAQPQIPHLGDGESAAARAAAARRRAAARKKARIQTVRAAELRLGSPPAIKGRKHEPVQTDQYLEEIFITPPVNEMCTQTELFLERPVSPFYVPAKTGVDAETQIYPGDLFDFDMEVQPILEVLVGKTLEQALIEVLEEEELEALKTQQRRFLEIRAAEACEAQRLIEKEKRLQREKEKRLKEYEDGIKIQKQMEERIAASVLMQGYLADLLPSILEGLESEGVLLDNIKQDIDNTFMPWLMKEVTTELEDIVSSRDILSDIVREILENKAEIYNAIYNMLADDEPIDEYPGALAYTSDELSKLIHDKNTVSFLPQKVTLKEDRPKKEE</sequence>
<evidence type="ECO:0000256" key="7">
    <source>
        <dbReference type="ARBA" id="ARBA00023212"/>
    </source>
</evidence>
<reference evidence="10 11" key="1">
    <citation type="submission" date="2023-03" db="EMBL/GenBank/DDBJ databases">
        <title>Genome insight into feeding habits of ladybird beetles.</title>
        <authorList>
            <person name="Li H.-S."/>
            <person name="Huang Y.-H."/>
            <person name="Pang H."/>
        </authorList>
    </citation>
    <scope>NUCLEOTIDE SEQUENCE [LARGE SCALE GENOMIC DNA]</scope>
    <source>
        <strain evidence="10">SYSU_2023b</strain>
        <tissue evidence="10">Whole body</tissue>
    </source>
</reference>
<keyword evidence="7" id="KW-0206">Cytoskeleton</keyword>
<dbReference type="GO" id="GO:0005929">
    <property type="term" value="C:cilium"/>
    <property type="evidence" value="ECO:0007669"/>
    <property type="project" value="TreeGrafter"/>
</dbReference>
<evidence type="ECO:0000256" key="3">
    <source>
        <dbReference type="ARBA" id="ARBA00022490"/>
    </source>
</evidence>
<dbReference type="PANTHER" id="PTHR21648">
    <property type="entry name" value="FLAGELLAR RADIAL SPOKE PROTEIN 3"/>
    <property type="match status" value="1"/>
</dbReference>
<dbReference type="InterPro" id="IPR009290">
    <property type="entry name" value="Radial_spoke_3"/>
</dbReference>
<evidence type="ECO:0000313" key="11">
    <source>
        <dbReference type="Proteomes" id="UP001431783"/>
    </source>
</evidence>
<keyword evidence="4" id="KW-0597">Phosphoprotein</keyword>
<comment type="similarity">
    <text evidence="2">Belongs to the flagellar radial spoke RSP3 family.</text>
</comment>
<dbReference type="AlphaFoldDB" id="A0AAW1US36"/>
<comment type="caution">
    <text evidence="10">The sequence shown here is derived from an EMBL/GenBank/DDBJ whole genome shotgun (WGS) entry which is preliminary data.</text>
</comment>
<evidence type="ECO:0000313" key="10">
    <source>
        <dbReference type="EMBL" id="KAK9885623.1"/>
    </source>
</evidence>
<accession>A0AAW1US36</accession>
<feature type="coiled-coil region" evidence="9">
    <location>
        <begin position="234"/>
        <end position="265"/>
    </location>
</feature>
<evidence type="ECO:0000256" key="2">
    <source>
        <dbReference type="ARBA" id="ARBA00006737"/>
    </source>
</evidence>
<evidence type="ECO:0000256" key="8">
    <source>
        <dbReference type="ARBA" id="ARBA00023273"/>
    </source>
</evidence>
<evidence type="ECO:0000256" key="9">
    <source>
        <dbReference type="SAM" id="Coils"/>
    </source>
</evidence>
<comment type="subcellular location">
    <subcellularLocation>
        <location evidence="1">Cytoplasm</location>
        <location evidence="1">Cytoskeleton</location>
        <location evidence="1">Flagellum axoneme</location>
    </subcellularLocation>
</comment>
<keyword evidence="8" id="KW-0966">Cell projection</keyword>
<evidence type="ECO:0000256" key="4">
    <source>
        <dbReference type="ARBA" id="ARBA00022553"/>
    </source>
</evidence>
<dbReference type="Proteomes" id="UP001431783">
    <property type="component" value="Unassembled WGS sequence"/>
</dbReference>
<protein>
    <recommendedName>
        <fullName evidence="12">Radial spoke head protein 3 homolog</fullName>
    </recommendedName>
</protein>
<keyword evidence="11" id="KW-1185">Reference proteome</keyword>
<keyword evidence="9" id="KW-0175">Coiled coil</keyword>
<keyword evidence="6" id="KW-0969">Cilium</keyword>
<name>A0AAW1US36_9CUCU</name>
<evidence type="ECO:0008006" key="12">
    <source>
        <dbReference type="Google" id="ProtNLM"/>
    </source>
</evidence>
<dbReference type="EMBL" id="JARQZJ010000096">
    <property type="protein sequence ID" value="KAK9885623.1"/>
    <property type="molecule type" value="Genomic_DNA"/>
</dbReference>
<dbReference type="PANTHER" id="PTHR21648:SF0">
    <property type="entry name" value="RADIAL SPOKE HEAD PROTEIN 3 HOMOLOG"/>
    <property type="match status" value="1"/>
</dbReference>
<evidence type="ECO:0000256" key="1">
    <source>
        <dbReference type="ARBA" id="ARBA00004611"/>
    </source>
</evidence>
<evidence type="ECO:0000256" key="5">
    <source>
        <dbReference type="ARBA" id="ARBA00022846"/>
    </source>
</evidence>
<proteinExistence type="inferred from homology"/>
<organism evidence="10 11">
    <name type="scientific">Henosepilachna vigintioctopunctata</name>
    <dbReference type="NCBI Taxonomy" id="420089"/>
    <lineage>
        <taxon>Eukaryota</taxon>
        <taxon>Metazoa</taxon>
        <taxon>Ecdysozoa</taxon>
        <taxon>Arthropoda</taxon>
        <taxon>Hexapoda</taxon>
        <taxon>Insecta</taxon>
        <taxon>Pterygota</taxon>
        <taxon>Neoptera</taxon>
        <taxon>Endopterygota</taxon>
        <taxon>Coleoptera</taxon>
        <taxon>Polyphaga</taxon>
        <taxon>Cucujiformia</taxon>
        <taxon>Coccinelloidea</taxon>
        <taxon>Coccinellidae</taxon>
        <taxon>Epilachninae</taxon>
        <taxon>Epilachnini</taxon>
        <taxon>Henosepilachna</taxon>
    </lineage>
</organism>
<gene>
    <name evidence="10" type="ORF">WA026_012388</name>
</gene>